<evidence type="ECO:0000313" key="2">
    <source>
        <dbReference type="Proteomes" id="UP000595437"/>
    </source>
</evidence>
<keyword evidence="2" id="KW-1185">Reference proteome</keyword>
<proteinExistence type="predicted"/>
<dbReference type="EMBL" id="CP045897">
    <property type="protein sequence ID" value="QQP51731.1"/>
    <property type="molecule type" value="Genomic_DNA"/>
</dbReference>
<accession>A0A7T8KAT7</accession>
<protein>
    <submittedName>
        <fullName evidence="1">Uncharacterized protein</fullName>
    </submittedName>
</protein>
<gene>
    <name evidence="1" type="ORF">FKW44_013172</name>
</gene>
<dbReference type="Proteomes" id="UP000595437">
    <property type="component" value="Chromosome 8"/>
</dbReference>
<evidence type="ECO:0000313" key="1">
    <source>
        <dbReference type="EMBL" id="QQP51731.1"/>
    </source>
</evidence>
<dbReference type="AlphaFoldDB" id="A0A7T8KAT7"/>
<organism evidence="1 2">
    <name type="scientific">Caligus rogercresseyi</name>
    <name type="common">Sea louse</name>
    <dbReference type="NCBI Taxonomy" id="217165"/>
    <lineage>
        <taxon>Eukaryota</taxon>
        <taxon>Metazoa</taxon>
        <taxon>Ecdysozoa</taxon>
        <taxon>Arthropoda</taxon>
        <taxon>Crustacea</taxon>
        <taxon>Multicrustacea</taxon>
        <taxon>Hexanauplia</taxon>
        <taxon>Copepoda</taxon>
        <taxon>Siphonostomatoida</taxon>
        <taxon>Caligidae</taxon>
        <taxon>Caligus</taxon>
    </lineage>
</organism>
<reference evidence="2" key="1">
    <citation type="submission" date="2021-01" db="EMBL/GenBank/DDBJ databases">
        <title>Caligus Genome Assembly.</title>
        <authorList>
            <person name="Gallardo-Escarate C."/>
        </authorList>
    </citation>
    <scope>NUCLEOTIDE SEQUENCE [LARGE SCALE GENOMIC DNA]</scope>
</reference>
<sequence>MEVHYLAVDYRSVRRLTLLRSPLGRRKLLTALEHSCGSKEAIVRLIEAFNDTVDVVGVASYPLDTSHR</sequence>
<name>A0A7T8KAT7_CALRO</name>